<dbReference type="EMBL" id="CAJVQC010020631">
    <property type="protein sequence ID" value="CAG8709364.1"/>
    <property type="molecule type" value="Genomic_DNA"/>
</dbReference>
<accession>A0ACA9PJA0</accession>
<comment type="caution">
    <text evidence="1">The sequence shown here is derived from an EMBL/GenBank/DDBJ whole genome shotgun (WGS) entry which is preliminary data.</text>
</comment>
<gene>
    <name evidence="1" type="ORF">RPERSI_LOCUS10431</name>
</gene>
<dbReference type="Proteomes" id="UP000789920">
    <property type="component" value="Unassembled WGS sequence"/>
</dbReference>
<keyword evidence="2" id="KW-1185">Reference proteome</keyword>
<evidence type="ECO:0000313" key="2">
    <source>
        <dbReference type="Proteomes" id="UP000789920"/>
    </source>
</evidence>
<sequence length="45" mass="5031">GTTYFRCGNSKEIGWGNLPNRRDTPLRGGWDNTAHIILFGPGRLD</sequence>
<organism evidence="1 2">
    <name type="scientific">Racocetra persica</name>
    <dbReference type="NCBI Taxonomy" id="160502"/>
    <lineage>
        <taxon>Eukaryota</taxon>
        <taxon>Fungi</taxon>
        <taxon>Fungi incertae sedis</taxon>
        <taxon>Mucoromycota</taxon>
        <taxon>Glomeromycotina</taxon>
        <taxon>Glomeromycetes</taxon>
        <taxon>Diversisporales</taxon>
        <taxon>Gigasporaceae</taxon>
        <taxon>Racocetra</taxon>
    </lineage>
</organism>
<evidence type="ECO:0000313" key="1">
    <source>
        <dbReference type="EMBL" id="CAG8709364.1"/>
    </source>
</evidence>
<feature type="non-terminal residue" evidence="1">
    <location>
        <position position="1"/>
    </location>
</feature>
<proteinExistence type="predicted"/>
<reference evidence="1" key="1">
    <citation type="submission" date="2021-06" db="EMBL/GenBank/DDBJ databases">
        <authorList>
            <person name="Kallberg Y."/>
            <person name="Tangrot J."/>
            <person name="Rosling A."/>
        </authorList>
    </citation>
    <scope>NUCLEOTIDE SEQUENCE</scope>
    <source>
        <strain evidence="1">MA461A</strain>
    </source>
</reference>
<protein>
    <submittedName>
        <fullName evidence="1">16907_t:CDS:1</fullName>
    </submittedName>
</protein>
<name>A0ACA9PJA0_9GLOM</name>